<proteinExistence type="predicted"/>
<keyword evidence="1" id="KW-1133">Transmembrane helix</keyword>
<keyword evidence="3" id="KW-1185">Reference proteome</keyword>
<keyword evidence="1" id="KW-0472">Membrane</keyword>
<keyword evidence="1" id="KW-0812">Transmembrane</keyword>
<protein>
    <recommendedName>
        <fullName evidence="4">7TM GPCR serpentine receptor class x (Srx) domain-containing protein</fullName>
    </recommendedName>
</protein>
<evidence type="ECO:0000256" key="1">
    <source>
        <dbReference type="SAM" id="Phobius"/>
    </source>
</evidence>
<dbReference type="EMBL" id="CADEPM010000004">
    <property type="protein sequence ID" value="CAB3405153.1"/>
    <property type="molecule type" value="Genomic_DNA"/>
</dbReference>
<dbReference type="Proteomes" id="UP000494206">
    <property type="component" value="Unassembled WGS sequence"/>
</dbReference>
<gene>
    <name evidence="2" type="ORF">CBOVIS_LOCUS7385</name>
</gene>
<sequence>MYSQFNRTLNIENSQRILTGISILFINLIGISINSYTCSAFMFGIRYRVNFYVLSISKTVGNVAFGIISIIWMAPASLLFLMAIFNRDVQPECLVKRRMHKKSSIISVGDLMRAN</sequence>
<evidence type="ECO:0000313" key="2">
    <source>
        <dbReference type="EMBL" id="CAB3405153.1"/>
    </source>
</evidence>
<evidence type="ECO:0000313" key="3">
    <source>
        <dbReference type="Proteomes" id="UP000494206"/>
    </source>
</evidence>
<name>A0A8S1EUS7_9PELO</name>
<feature type="transmembrane region" description="Helical" evidence="1">
    <location>
        <begin position="63"/>
        <end position="85"/>
    </location>
</feature>
<dbReference type="AlphaFoldDB" id="A0A8S1EUS7"/>
<accession>A0A8S1EUS7</accession>
<organism evidence="2 3">
    <name type="scientific">Caenorhabditis bovis</name>
    <dbReference type="NCBI Taxonomy" id="2654633"/>
    <lineage>
        <taxon>Eukaryota</taxon>
        <taxon>Metazoa</taxon>
        <taxon>Ecdysozoa</taxon>
        <taxon>Nematoda</taxon>
        <taxon>Chromadorea</taxon>
        <taxon>Rhabditida</taxon>
        <taxon>Rhabditina</taxon>
        <taxon>Rhabditomorpha</taxon>
        <taxon>Rhabditoidea</taxon>
        <taxon>Rhabditidae</taxon>
        <taxon>Peloderinae</taxon>
        <taxon>Caenorhabditis</taxon>
    </lineage>
</organism>
<feature type="transmembrane region" description="Helical" evidence="1">
    <location>
        <begin position="21"/>
        <end position="43"/>
    </location>
</feature>
<reference evidence="2 3" key="1">
    <citation type="submission" date="2020-04" db="EMBL/GenBank/DDBJ databases">
        <authorList>
            <person name="Laetsch R D."/>
            <person name="Stevens L."/>
            <person name="Kumar S."/>
            <person name="Blaxter L. M."/>
        </authorList>
    </citation>
    <scope>NUCLEOTIDE SEQUENCE [LARGE SCALE GENOMIC DNA]</scope>
</reference>
<comment type="caution">
    <text evidence="2">The sequence shown here is derived from an EMBL/GenBank/DDBJ whole genome shotgun (WGS) entry which is preliminary data.</text>
</comment>
<evidence type="ECO:0008006" key="4">
    <source>
        <dbReference type="Google" id="ProtNLM"/>
    </source>
</evidence>